<evidence type="ECO:0000256" key="1">
    <source>
        <dbReference type="SAM" id="MobiDB-lite"/>
    </source>
</evidence>
<reference evidence="2 3" key="1">
    <citation type="submission" date="2024-04" db="EMBL/GenBank/DDBJ databases">
        <title>Phyllosticta paracitricarpa is synonymous to the EU quarantine fungus P. citricarpa based on phylogenomic analyses.</title>
        <authorList>
            <consortium name="Lawrence Berkeley National Laboratory"/>
            <person name="Van ingen-buijs V.A."/>
            <person name="Van westerhoven A.C."/>
            <person name="Haridas S."/>
            <person name="Skiadas P."/>
            <person name="Martin F."/>
            <person name="Groenewald J.Z."/>
            <person name="Crous P.W."/>
            <person name="Seidl M.F."/>
        </authorList>
    </citation>
    <scope>NUCLEOTIDE SEQUENCE [LARGE SCALE GENOMIC DNA]</scope>
    <source>
        <strain evidence="2 3">CBS 141358</strain>
    </source>
</reference>
<dbReference type="EMBL" id="JBBPBF010000027">
    <property type="protein sequence ID" value="KAK7608709.1"/>
    <property type="molecule type" value="Genomic_DNA"/>
</dbReference>
<feature type="compositionally biased region" description="Low complexity" evidence="1">
    <location>
        <begin position="27"/>
        <end position="44"/>
    </location>
</feature>
<accession>A0ABR1N3Y8</accession>
<evidence type="ECO:0000313" key="3">
    <source>
        <dbReference type="Proteomes" id="UP001367316"/>
    </source>
</evidence>
<sequence>MPSNNKQFTNKYCTRTVLYTLVKRVSSRPSSPASASPPSSSSSPKQIKQTRDQISHICRRLNPATHPSIHPSIHPNAIIPAALHPRPRTTIHDPREAVATKNHRSRVNTRASGRAPDRLTISYPYLLTPPTNVPTLPPPPCLLCPCVRASRLSSRDQVDCRYLPAWTPWSSCSSAHAMGRCASLTEQTRSDRPAFATGAHVLRVSSVGCRPFRETRRA</sequence>
<dbReference type="Proteomes" id="UP001367316">
    <property type="component" value="Unassembled WGS sequence"/>
</dbReference>
<keyword evidence="3" id="KW-1185">Reference proteome</keyword>
<gene>
    <name evidence="2" type="ORF">JOL62DRAFT_580490</name>
</gene>
<name>A0ABR1N3Y8_9PEZI</name>
<organism evidence="2 3">
    <name type="scientific">Phyllosticta paracitricarpa</name>
    <dbReference type="NCBI Taxonomy" id="2016321"/>
    <lineage>
        <taxon>Eukaryota</taxon>
        <taxon>Fungi</taxon>
        <taxon>Dikarya</taxon>
        <taxon>Ascomycota</taxon>
        <taxon>Pezizomycotina</taxon>
        <taxon>Dothideomycetes</taxon>
        <taxon>Dothideomycetes incertae sedis</taxon>
        <taxon>Botryosphaeriales</taxon>
        <taxon>Phyllostictaceae</taxon>
        <taxon>Phyllosticta</taxon>
    </lineage>
</organism>
<evidence type="ECO:0000313" key="2">
    <source>
        <dbReference type="EMBL" id="KAK7608709.1"/>
    </source>
</evidence>
<protein>
    <submittedName>
        <fullName evidence="2">Uncharacterized protein</fullName>
    </submittedName>
</protein>
<proteinExistence type="predicted"/>
<feature type="region of interest" description="Disordered" evidence="1">
    <location>
        <begin position="25"/>
        <end position="53"/>
    </location>
</feature>
<comment type="caution">
    <text evidence="2">The sequence shown here is derived from an EMBL/GenBank/DDBJ whole genome shotgun (WGS) entry which is preliminary data.</text>
</comment>